<organism evidence="1 2">
    <name type="scientific">Catenovulum sediminis</name>
    <dbReference type="NCBI Taxonomy" id="1740262"/>
    <lineage>
        <taxon>Bacteria</taxon>
        <taxon>Pseudomonadati</taxon>
        <taxon>Pseudomonadota</taxon>
        <taxon>Gammaproteobacteria</taxon>
        <taxon>Alteromonadales</taxon>
        <taxon>Alteromonadaceae</taxon>
        <taxon>Catenovulum</taxon>
    </lineage>
</organism>
<gene>
    <name evidence="1" type="ORF">ABS311_05110</name>
</gene>
<name>A0ABV1REA6_9ALTE</name>
<evidence type="ECO:0000313" key="2">
    <source>
        <dbReference type="Proteomes" id="UP001467690"/>
    </source>
</evidence>
<accession>A0ABV1REA6</accession>
<proteinExistence type="predicted"/>
<sequence>MLTQEHLDLADWHPGDKEWLKQRKAEWEVIAPKVKNSTWIKAKELPKLKKYFLKGELPQYGDIYSYNHACFFFLLLHPVQTMDNIHRLAMCMNEYQFNEMKRPYFECCNNLITDGSLKIDLSGDNLQYPPFEVIEAEFEFGKEGIFNGNGEIYARLFFRKPFEKAALDKDEQGRWYHMKNTKEVTGGFASSGLRFALYTNLTKKDTPMQFIPDIWLSALPYEWNTGKEGRALKSAKQFLHCVYYYDVLDPFPGQDTKQRRFIEKVRELLSDKENIHPPVYEFWQWLHTDEGRLDKELISSYPNYIIDKLQYVEGAGKISTLAASAATANSFSPVKATSQKKITQPAVAGNGLTVLFKSKLDVAEFNALTELTLDCSNLAEQDGVFSFNADVDSDYQEEVDHIIAELAQHDITSVRCCYMGDDSYAHLISIEGNKQTKVEIDDSLFLHLSGCKPADLSERDKQAKKLGAQAYFTQHYQTWLKGYEGVNSTELERVLRSTIESSLTYK</sequence>
<comment type="caution">
    <text evidence="1">The sequence shown here is derived from an EMBL/GenBank/DDBJ whole genome shotgun (WGS) entry which is preliminary data.</text>
</comment>
<protein>
    <submittedName>
        <fullName evidence="1">Uncharacterized protein</fullName>
    </submittedName>
</protein>
<reference evidence="1 2" key="1">
    <citation type="submission" date="2024-06" db="EMBL/GenBank/DDBJ databases">
        <authorList>
            <person name="Chen R.Y."/>
        </authorList>
    </citation>
    <scope>NUCLEOTIDE SEQUENCE [LARGE SCALE GENOMIC DNA]</scope>
    <source>
        <strain evidence="1 2">D2</strain>
    </source>
</reference>
<dbReference type="EMBL" id="JBELOE010000097">
    <property type="protein sequence ID" value="MER2491258.1"/>
    <property type="molecule type" value="Genomic_DNA"/>
</dbReference>
<evidence type="ECO:0000313" key="1">
    <source>
        <dbReference type="EMBL" id="MER2491258.1"/>
    </source>
</evidence>
<dbReference type="Proteomes" id="UP001467690">
    <property type="component" value="Unassembled WGS sequence"/>
</dbReference>
<dbReference type="RefSeq" id="WP_143873578.1">
    <property type="nucleotide sequence ID" value="NZ_CP041661.1"/>
</dbReference>
<keyword evidence="2" id="KW-1185">Reference proteome</keyword>